<dbReference type="AlphaFoldDB" id="A0A101KU42"/>
<accession>A0A101KU42</accession>
<dbReference type="InterPro" id="IPR041920">
    <property type="entry name" value="ROS/MUCR_sf"/>
</dbReference>
<dbReference type="InterPro" id="IPR008807">
    <property type="entry name" value="ROS_MUCR"/>
</dbReference>
<comment type="caution">
    <text evidence="3">The sequence shown here is derived from an EMBL/GenBank/DDBJ whole genome shotgun (WGS) entry which is preliminary data.</text>
</comment>
<evidence type="ECO:0000313" key="4">
    <source>
        <dbReference type="Proteomes" id="UP000053176"/>
    </source>
</evidence>
<proteinExistence type="inferred from homology"/>
<dbReference type="Gene3D" id="1.10.10.1550">
    <property type="entry name" value="ROS/MUCR transcriptional regulator protein"/>
    <property type="match status" value="1"/>
</dbReference>
<dbReference type="GO" id="GO:0003677">
    <property type="term" value="F:DNA binding"/>
    <property type="evidence" value="ECO:0007669"/>
    <property type="project" value="InterPro"/>
</dbReference>
<comment type="similarity">
    <text evidence="1">Belongs to the ros/MucR family.</text>
</comment>
<dbReference type="GO" id="GO:0006355">
    <property type="term" value="P:regulation of DNA-templated transcription"/>
    <property type="evidence" value="ECO:0007669"/>
    <property type="project" value="InterPro"/>
</dbReference>
<protein>
    <submittedName>
        <fullName evidence="3">MucR family transcriptional regulator</fullName>
    </submittedName>
</protein>
<evidence type="ECO:0000313" key="3">
    <source>
        <dbReference type="EMBL" id="KUM26957.1"/>
    </source>
</evidence>
<name>A0A101KU42_RHILI</name>
<dbReference type="EMBL" id="LPWA01000100">
    <property type="protein sequence ID" value="KUM26957.1"/>
    <property type="molecule type" value="Genomic_DNA"/>
</dbReference>
<gene>
    <name evidence="3" type="ORF">AU467_18445</name>
</gene>
<feature type="compositionally biased region" description="Low complexity" evidence="2">
    <location>
        <begin position="135"/>
        <end position="144"/>
    </location>
</feature>
<dbReference type="Proteomes" id="UP000053176">
    <property type="component" value="Unassembled WGS sequence"/>
</dbReference>
<dbReference type="OrthoDB" id="9809693at2"/>
<sequence>MPEEAENKTDALIELTADVVSAYVSNNPVPLGDLPALIGQVHVALEAALGAAPEKAEPLTPAVPIKKSVTPDYIISLEDGKKFKSLKRHLATHYGLTPDEYRAKWGLPADYPMVAPNYAATRSALAKTIGLGRKPAPAEQAAPAKRTRKKVAA</sequence>
<organism evidence="3 4">
    <name type="scientific">Rhizobium loti</name>
    <name type="common">Mesorhizobium loti</name>
    <dbReference type="NCBI Taxonomy" id="381"/>
    <lineage>
        <taxon>Bacteria</taxon>
        <taxon>Pseudomonadati</taxon>
        <taxon>Pseudomonadota</taxon>
        <taxon>Alphaproteobacteria</taxon>
        <taxon>Hyphomicrobiales</taxon>
        <taxon>Phyllobacteriaceae</taxon>
        <taxon>Mesorhizobium</taxon>
    </lineage>
</organism>
<evidence type="ECO:0000256" key="1">
    <source>
        <dbReference type="ARBA" id="ARBA00007031"/>
    </source>
</evidence>
<dbReference type="GO" id="GO:0008270">
    <property type="term" value="F:zinc ion binding"/>
    <property type="evidence" value="ECO:0007669"/>
    <property type="project" value="InterPro"/>
</dbReference>
<feature type="region of interest" description="Disordered" evidence="2">
    <location>
        <begin position="131"/>
        <end position="153"/>
    </location>
</feature>
<evidence type="ECO:0000256" key="2">
    <source>
        <dbReference type="SAM" id="MobiDB-lite"/>
    </source>
</evidence>
<reference evidence="3 4" key="1">
    <citation type="submission" date="2015-12" db="EMBL/GenBank/DDBJ databases">
        <title>Draft genome sequence of Mesorhizobium sp. UFLA 01-765, a multitolerant efficient symbiont and plant-growth promoting strain isolated from Zn-mining soil using Leucaena leucocephala as a trap plant.</title>
        <authorList>
            <person name="Rangel W.M."/>
            <person name="Thijs S."/>
            <person name="Longatti S.M."/>
            <person name="Moreira F.M."/>
            <person name="Weyens N."/>
            <person name="Vangronsveld J."/>
            <person name="Van Hamme J.D."/>
            <person name="Bottos E.M."/>
            <person name="Rineau F."/>
        </authorList>
    </citation>
    <scope>NUCLEOTIDE SEQUENCE [LARGE SCALE GENOMIC DNA]</scope>
    <source>
        <strain evidence="3 4">UFLA 01-765</strain>
    </source>
</reference>
<dbReference type="Pfam" id="PF05443">
    <property type="entry name" value="ROS_MUCR"/>
    <property type="match status" value="1"/>
</dbReference>